<sequence>MAIAAQDANHGIDERSLSELIERSAELKGELVAFAQSARFDRWLTPLLLEAAGPERRLDESEAIRIIDHFILRYRLPDGATVVDRFVAGRRDLSEGDREMLLGWRDPVEGIFEIRRKDGDGVVLLNLVDDMEYRTYSNVGRGAFHKASKGGFLLACLVPVHSADGAWLISGAMSSYPRSSATEIAQAALQLATSHPELVFRNPEKMEQGWERMREDRAAFVEFCGADELVLPPAETEDRLNAYYRHRQEAAVAGHPDRARGRRLPGLDFPAFELPQELADSDTIGVIYDEVDGLNFYADYGLLRDLFANPDLPGRRQHQDLLRTYLREESIAPLPIRRLAAAYPETVDAVFRKLLRKSGFTWSEDGEALLRRRKPWYYAQEPRPGVSVIGERLIELAADNRGRKFARARRVPRQPDHA</sequence>
<organism evidence="1 2">
    <name type="scientific">Kitasatospora cystarginea</name>
    <dbReference type="NCBI Taxonomy" id="58350"/>
    <lineage>
        <taxon>Bacteria</taxon>
        <taxon>Bacillati</taxon>
        <taxon>Actinomycetota</taxon>
        <taxon>Actinomycetes</taxon>
        <taxon>Kitasatosporales</taxon>
        <taxon>Streptomycetaceae</taxon>
        <taxon>Kitasatospora</taxon>
    </lineage>
</organism>
<evidence type="ECO:0000313" key="2">
    <source>
        <dbReference type="Proteomes" id="UP001500305"/>
    </source>
</evidence>
<dbReference type="EMBL" id="BAAATR010000014">
    <property type="protein sequence ID" value="GAA2249777.1"/>
    <property type="molecule type" value="Genomic_DNA"/>
</dbReference>
<reference evidence="1 2" key="1">
    <citation type="journal article" date="2019" name="Int. J. Syst. Evol. Microbiol.">
        <title>The Global Catalogue of Microorganisms (GCM) 10K type strain sequencing project: providing services to taxonomists for standard genome sequencing and annotation.</title>
        <authorList>
            <consortium name="The Broad Institute Genomics Platform"/>
            <consortium name="The Broad Institute Genome Sequencing Center for Infectious Disease"/>
            <person name="Wu L."/>
            <person name="Ma J."/>
        </authorList>
    </citation>
    <scope>NUCLEOTIDE SEQUENCE [LARGE SCALE GENOMIC DNA]</scope>
    <source>
        <strain evidence="1 2">JCM 7356</strain>
    </source>
</reference>
<proteinExistence type="predicted"/>
<name>A0ABN3E783_9ACTN</name>
<dbReference type="RefSeq" id="WP_344637394.1">
    <property type="nucleotide sequence ID" value="NZ_BAAATR010000014.1"/>
</dbReference>
<comment type="caution">
    <text evidence="1">The sequence shown here is derived from an EMBL/GenBank/DDBJ whole genome shotgun (WGS) entry which is preliminary data.</text>
</comment>
<keyword evidence="2" id="KW-1185">Reference proteome</keyword>
<protein>
    <submittedName>
        <fullName evidence="1">Uncharacterized protein</fullName>
    </submittedName>
</protein>
<gene>
    <name evidence="1" type="ORF">GCM10010430_35690</name>
</gene>
<dbReference type="Proteomes" id="UP001500305">
    <property type="component" value="Unassembled WGS sequence"/>
</dbReference>
<accession>A0ABN3E783</accession>
<evidence type="ECO:0000313" key="1">
    <source>
        <dbReference type="EMBL" id="GAA2249777.1"/>
    </source>
</evidence>